<accession>A0A8S5VQ46</accession>
<evidence type="ECO:0000313" key="3">
    <source>
        <dbReference type="EMBL" id="DAG95074.1"/>
    </source>
</evidence>
<proteinExistence type="predicted"/>
<keyword evidence="2" id="KW-0472">Membrane</keyword>
<feature type="compositionally biased region" description="Basic and acidic residues" evidence="1">
    <location>
        <begin position="110"/>
        <end position="121"/>
    </location>
</feature>
<organism evidence="3">
    <name type="scientific">Ackermannviridae sp</name>
    <dbReference type="NCBI Taxonomy" id="2831612"/>
    <lineage>
        <taxon>Viruses</taxon>
        <taxon>Duplodnaviria</taxon>
        <taxon>Heunggongvirae</taxon>
        <taxon>Uroviricota</taxon>
        <taxon>Caudoviricetes</taxon>
        <taxon>Pantevenvirales</taxon>
        <taxon>Ackermannviridae</taxon>
    </lineage>
</organism>
<keyword evidence="2" id="KW-1133">Transmembrane helix</keyword>
<feature type="region of interest" description="Disordered" evidence="1">
    <location>
        <begin position="110"/>
        <end position="140"/>
    </location>
</feature>
<name>A0A8S5VQ46_9CAUD</name>
<protein>
    <submittedName>
        <fullName evidence="3">Uncharacterized protein</fullName>
    </submittedName>
</protein>
<feature type="transmembrane region" description="Helical" evidence="2">
    <location>
        <begin position="68"/>
        <end position="87"/>
    </location>
</feature>
<keyword evidence="2" id="KW-0812">Transmembrane</keyword>
<sequence length="249" mass="27705">MPKPLVYWQLDVQNDYVHTSPSCHDIVNAKNVRCGTVEDAHKTGHNRACPCCGVVEKSKKDMVEKSTAYIWVFLTVIIMGNLLWIVGTSSNQDNYNKGYDAGYDAGYKDGQKTLGKPEDTSKPVPTIKPTPIATPNGAKTQGSFKVTATANMIYNNHVGNDWQYYFEAGNEQLPATINCRVGDEVSLYAEITEDDNVPDVGSWDGYVTIEDGDFETGFTVTEDVYVYETSGRYSGNEAKFEVTWDFEPQ</sequence>
<evidence type="ECO:0000256" key="1">
    <source>
        <dbReference type="SAM" id="MobiDB-lite"/>
    </source>
</evidence>
<reference evidence="3" key="1">
    <citation type="journal article" date="2021" name="Proc. Natl. Acad. Sci. U.S.A.">
        <title>A Catalog of Tens of Thousands of Viruses from Human Metagenomes Reveals Hidden Associations with Chronic Diseases.</title>
        <authorList>
            <person name="Tisza M.J."/>
            <person name="Buck C.B."/>
        </authorList>
    </citation>
    <scope>NUCLEOTIDE SEQUENCE</scope>
    <source>
        <strain evidence="3">CtS9I1</strain>
    </source>
</reference>
<evidence type="ECO:0000256" key="2">
    <source>
        <dbReference type="SAM" id="Phobius"/>
    </source>
</evidence>
<dbReference type="EMBL" id="BK035350">
    <property type="protein sequence ID" value="DAG95074.1"/>
    <property type="molecule type" value="Genomic_DNA"/>
</dbReference>